<dbReference type="InterPro" id="IPR050367">
    <property type="entry name" value="APC_superfamily"/>
</dbReference>
<feature type="transmembrane region" description="Helical" evidence="7">
    <location>
        <begin position="81"/>
        <end position="106"/>
    </location>
</feature>
<evidence type="ECO:0000256" key="3">
    <source>
        <dbReference type="ARBA" id="ARBA00022692"/>
    </source>
</evidence>
<feature type="transmembrane region" description="Helical" evidence="7">
    <location>
        <begin position="213"/>
        <end position="241"/>
    </location>
</feature>
<keyword evidence="9" id="KW-1185">Reference proteome</keyword>
<evidence type="ECO:0000256" key="6">
    <source>
        <dbReference type="SAM" id="MobiDB-lite"/>
    </source>
</evidence>
<evidence type="ECO:0000256" key="2">
    <source>
        <dbReference type="ARBA" id="ARBA00022475"/>
    </source>
</evidence>
<keyword evidence="2" id="KW-1003">Cell membrane</keyword>
<feature type="transmembrane region" description="Helical" evidence="7">
    <location>
        <begin position="261"/>
        <end position="285"/>
    </location>
</feature>
<organism evidence="8 9">
    <name type="scientific">Actinocatenispora rupis</name>
    <dbReference type="NCBI Taxonomy" id="519421"/>
    <lineage>
        <taxon>Bacteria</taxon>
        <taxon>Bacillati</taxon>
        <taxon>Actinomycetota</taxon>
        <taxon>Actinomycetes</taxon>
        <taxon>Micromonosporales</taxon>
        <taxon>Micromonosporaceae</taxon>
        <taxon>Actinocatenispora</taxon>
    </lineage>
</organism>
<feature type="region of interest" description="Disordered" evidence="6">
    <location>
        <begin position="399"/>
        <end position="420"/>
    </location>
</feature>
<feature type="transmembrane region" description="Helical" evidence="7">
    <location>
        <begin position="171"/>
        <end position="193"/>
    </location>
</feature>
<feature type="transmembrane region" description="Helical" evidence="7">
    <location>
        <begin position="330"/>
        <end position="353"/>
    </location>
</feature>
<feature type="compositionally biased region" description="Basic residues" evidence="6">
    <location>
        <begin position="399"/>
        <end position="409"/>
    </location>
</feature>
<dbReference type="EMBL" id="BOMB01000001">
    <property type="protein sequence ID" value="GID09346.1"/>
    <property type="molecule type" value="Genomic_DNA"/>
</dbReference>
<evidence type="ECO:0000256" key="1">
    <source>
        <dbReference type="ARBA" id="ARBA00004651"/>
    </source>
</evidence>
<dbReference type="PANTHER" id="PTHR42770:SF13">
    <property type="entry name" value="L-METHIONINE_BRANCHED-CHAIN AMINO ACID EXPORTER YJEH"/>
    <property type="match status" value="1"/>
</dbReference>
<dbReference type="Pfam" id="PF13520">
    <property type="entry name" value="AA_permease_2"/>
    <property type="match status" value="1"/>
</dbReference>
<gene>
    <name evidence="8" type="ORF">Aru02nite_02350</name>
</gene>
<keyword evidence="3 7" id="KW-0812">Transmembrane</keyword>
<evidence type="ECO:0000313" key="8">
    <source>
        <dbReference type="EMBL" id="GID09346.1"/>
    </source>
</evidence>
<evidence type="ECO:0000256" key="4">
    <source>
        <dbReference type="ARBA" id="ARBA00022989"/>
    </source>
</evidence>
<dbReference type="GO" id="GO:0022857">
    <property type="term" value="F:transmembrane transporter activity"/>
    <property type="evidence" value="ECO:0007669"/>
    <property type="project" value="InterPro"/>
</dbReference>
<dbReference type="Gene3D" id="1.20.1740.10">
    <property type="entry name" value="Amino acid/polyamine transporter I"/>
    <property type="match status" value="1"/>
</dbReference>
<dbReference type="InterPro" id="IPR002293">
    <property type="entry name" value="AA/rel_permease1"/>
</dbReference>
<feature type="transmembrane region" description="Helical" evidence="7">
    <location>
        <begin position="306"/>
        <end position="324"/>
    </location>
</feature>
<sequence length="420" mass="41565">MAKLGTPAGVAMYVGAVLGPGVLALPALAVRTAGPASILSWAGLLAVSGPIAAAFAALGARYPDGGGVASFVRRALGPRAAAAVGWWFYLVVPVGTVAGAVVGAQYVGLGGYPGTVATAALLLAAAFAANALGLRLSGALQTALVAVLVALLVVAVTVAAPDARAANLTPFAPHGAGSVLSAAGVLFFGFAGWEAGTHLSAEFRDPRRTLPRVTALALVAVTVLYLGLALVTVTVLGPAAGRTPVPLTVLLAHGIGPAARPVTAVAAVLLAFGAINTYLASAARLGAALARDGALPHALAGTPRRSLTLLAVLTAAVLGADAYLRLPLDTLLRATAACLAAVVTAGMLAAALLLPRRTPTWYGALVGGAATLAVLAATGPLLAYPVVVGVAGAAFHHAHRAKRARRTHPDRRTSTAGPVR</sequence>
<feature type="transmembrane region" description="Helical" evidence="7">
    <location>
        <begin position="139"/>
        <end position="159"/>
    </location>
</feature>
<feature type="transmembrane region" description="Helical" evidence="7">
    <location>
        <begin position="360"/>
        <end position="376"/>
    </location>
</feature>
<comment type="caution">
    <text evidence="8">The sequence shown here is derived from an EMBL/GenBank/DDBJ whole genome shotgun (WGS) entry which is preliminary data.</text>
</comment>
<dbReference type="AlphaFoldDB" id="A0A8J3J0N1"/>
<evidence type="ECO:0000256" key="5">
    <source>
        <dbReference type="ARBA" id="ARBA00023136"/>
    </source>
</evidence>
<dbReference type="GO" id="GO:0005886">
    <property type="term" value="C:plasma membrane"/>
    <property type="evidence" value="ECO:0007669"/>
    <property type="project" value="UniProtKB-SubCell"/>
</dbReference>
<name>A0A8J3J0N1_9ACTN</name>
<dbReference type="PIRSF" id="PIRSF006060">
    <property type="entry name" value="AA_transporter"/>
    <property type="match status" value="1"/>
</dbReference>
<feature type="transmembrane region" description="Helical" evidence="7">
    <location>
        <begin position="39"/>
        <end position="60"/>
    </location>
</feature>
<comment type="subcellular location">
    <subcellularLocation>
        <location evidence="1">Cell membrane</location>
        <topology evidence="1">Multi-pass membrane protein</topology>
    </subcellularLocation>
</comment>
<keyword evidence="4 7" id="KW-1133">Transmembrane helix</keyword>
<dbReference type="RefSeq" id="WP_203654137.1">
    <property type="nucleotide sequence ID" value="NZ_BAAAZM010000016.1"/>
</dbReference>
<accession>A0A8J3J0N1</accession>
<proteinExistence type="predicted"/>
<dbReference type="PANTHER" id="PTHR42770">
    <property type="entry name" value="AMINO ACID TRANSPORTER-RELATED"/>
    <property type="match status" value="1"/>
</dbReference>
<evidence type="ECO:0000313" key="9">
    <source>
        <dbReference type="Proteomes" id="UP000612808"/>
    </source>
</evidence>
<protein>
    <submittedName>
        <fullName evidence="8">Amino acid permease</fullName>
    </submittedName>
</protein>
<dbReference type="Proteomes" id="UP000612808">
    <property type="component" value="Unassembled WGS sequence"/>
</dbReference>
<keyword evidence="5 7" id="KW-0472">Membrane</keyword>
<reference evidence="8" key="1">
    <citation type="submission" date="2021-01" db="EMBL/GenBank/DDBJ databases">
        <title>Whole genome shotgun sequence of Actinocatenispora rupis NBRC 107355.</title>
        <authorList>
            <person name="Komaki H."/>
            <person name="Tamura T."/>
        </authorList>
    </citation>
    <scope>NUCLEOTIDE SEQUENCE</scope>
    <source>
        <strain evidence="8">NBRC 107355</strain>
    </source>
</reference>
<evidence type="ECO:0000256" key="7">
    <source>
        <dbReference type="SAM" id="Phobius"/>
    </source>
</evidence>
<feature type="transmembrane region" description="Helical" evidence="7">
    <location>
        <begin position="112"/>
        <end position="132"/>
    </location>
</feature>